<sequence length="294" mass="33071">MNLTIDNLSKSFGQKKALDEVTVELTTGVYGILGSNGSGKTTLMRILASVMKPSSGTIYLNGQDINKMDHQYRELIGYLPQQVGLYKNFTAEKLLKYISALKGLSKEETDDKVKEVLELVGLSNDRKGKVGKFSGGMKRRIGIAQALLNDPKILIVDEPTAGLDPKERIRFRNLLSKISKDRIVLLSTHIVSDIEFIAKEILVLKDGKLISQETPQKLLKGIEDKVWSVLVTEEEIVHFQSNYKVGNINRVQDKFQLRILSNSIPHESAKQEVPNLEDLYLHYFDEENINRAAT</sequence>
<organism evidence="6 7">
    <name type="scientific">Litchfieldia luteola</name>
    <dbReference type="NCBI Taxonomy" id="682179"/>
    <lineage>
        <taxon>Bacteria</taxon>
        <taxon>Bacillati</taxon>
        <taxon>Bacillota</taxon>
        <taxon>Bacilli</taxon>
        <taxon>Bacillales</taxon>
        <taxon>Bacillaceae</taxon>
        <taxon>Litchfieldia</taxon>
    </lineage>
</organism>
<feature type="domain" description="ABC transporter" evidence="5">
    <location>
        <begin position="3"/>
        <end position="231"/>
    </location>
</feature>
<keyword evidence="4 6" id="KW-0067">ATP-binding</keyword>
<dbReference type="Pfam" id="PF00005">
    <property type="entry name" value="ABC_tran"/>
    <property type="match status" value="1"/>
</dbReference>
<dbReference type="RefSeq" id="WP_193537671.1">
    <property type="nucleotide sequence ID" value="NZ_JADCLJ010000021.1"/>
</dbReference>
<dbReference type="CDD" id="cd03264">
    <property type="entry name" value="ABC_drug_resistance_like"/>
    <property type="match status" value="1"/>
</dbReference>
<proteinExistence type="inferred from homology"/>
<accession>A0ABR9QLD5</accession>
<comment type="similarity">
    <text evidence="1">Belongs to the ABC transporter superfamily.</text>
</comment>
<dbReference type="InterPro" id="IPR003593">
    <property type="entry name" value="AAA+_ATPase"/>
</dbReference>
<dbReference type="SMART" id="SM00382">
    <property type="entry name" value="AAA"/>
    <property type="match status" value="1"/>
</dbReference>
<dbReference type="EMBL" id="JADCLJ010000021">
    <property type="protein sequence ID" value="MBE4909241.1"/>
    <property type="molecule type" value="Genomic_DNA"/>
</dbReference>
<evidence type="ECO:0000256" key="1">
    <source>
        <dbReference type="ARBA" id="ARBA00005417"/>
    </source>
</evidence>
<dbReference type="SUPFAM" id="SSF52540">
    <property type="entry name" value="P-loop containing nucleoside triphosphate hydrolases"/>
    <property type="match status" value="1"/>
</dbReference>
<gene>
    <name evidence="6" type="ORF">IMZ08_14335</name>
</gene>
<dbReference type="Gene3D" id="3.40.50.300">
    <property type="entry name" value="P-loop containing nucleotide triphosphate hydrolases"/>
    <property type="match status" value="1"/>
</dbReference>
<reference evidence="6 7" key="1">
    <citation type="submission" date="2020-10" db="EMBL/GenBank/DDBJ databases">
        <title>Bacillus sp. HD4P25, an endophyte from a halophyte.</title>
        <authorList>
            <person name="Sun J.-Q."/>
        </authorList>
    </citation>
    <scope>NUCLEOTIDE SEQUENCE [LARGE SCALE GENOMIC DNA]</scope>
    <source>
        <strain evidence="6 7">YIM 93174</strain>
    </source>
</reference>
<dbReference type="Proteomes" id="UP001516662">
    <property type="component" value="Unassembled WGS sequence"/>
</dbReference>
<dbReference type="PROSITE" id="PS50893">
    <property type="entry name" value="ABC_TRANSPORTER_2"/>
    <property type="match status" value="1"/>
</dbReference>
<keyword evidence="2" id="KW-0813">Transport</keyword>
<evidence type="ECO:0000259" key="5">
    <source>
        <dbReference type="PROSITE" id="PS50893"/>
    </source>
</evidence>
<keyword evidence="7" id="KW-1185">Reference proteome</keyword>
<dbReference type="GO" id="GO:0005524">
    <property type="term" value="F:ATP binding"/>
    <property type="evidence" value="ECO:0007669"/>
    <property type="project" value="UniProtKB-KW"/>
</dbReference>
<dbReference type="InterPro" id="IPR027417">
    <property type="entry name" value="P-loop_NTPase"/>
</dbReference>
<protein>
    <submittedName>
        <fullName evidence="6">ABC transporter ATP-binding protein</fullName>
    </submittedName>
</protein>
<comment type="caution">
    <text evidence="6">The sequence shown here is derived from an EMBL/GenBank/DDBJ whole genome shotgun (WGS) entry which is preliminary data.</text>
</comment>
<dbReference type="InterPro" id="IPR017871">
    <property type="entry name" value="ABC_transporter-like_CS"/>
</dbReference>
<evidence type="ECO:0000256" key="3">
    <source>
        <dbReference type="ARBA" id="ARBA00022741"/>
    </source>
</evidence>
<dbReference type="PROSITE" id="PS00211">
    <property type="entry name" value="ABC_TRANSPORTER_1"/>
    <property type="match status" value="1"/>
</dbReference>
<name>A0ABR9QLD5_9BACI</name>
<keyword evidence="3" id="KW-0547">Nucleotide-binding</keyword>
<evidence type="ECO:0000313" key="7">
    <source>
        <dbReference type="Proteomes" id="UP001516662"/>
    </source>
</evidence>
<dbReference type="PANTHER" id="PTHR43335:SF2">
    <property type="entry name" value="ABC TRANSPORTER, ATP-BINDING PROTEIN"/>
    <property type="match status" value="1"/>
</dbReference>
<dbReference type="InterPro" id="IPR003439">
    <property type="entry name" value="ABC_transporter-like_ATP-bd"/>
</dbReference>
<evidence type="ECO:0000256" key="4">
    <source>
        <dbReference type="ARBA" id="ARBA00022840"/>
    </source>
</evidence>
<evidence type="ECO:0000256" key="2">
    <source>
        <dbReference type="ARBA" id="ARBA00022448"/>
    </source>
</evidence>
<evidence type="ECO:0000313" key="6">
    <source>
        <dbReference type="EMBL" id="MBE4909241.1"/>
    </source>
</evidence>
<dbReference type="PANTHER" id="PTHR43335">
    <property type="entry name" value="ABC TRANSPORTER, ATP-BINDING PROTEIN"/>
    <property type="match status" value="1"/>
</dbReference>